<dbReference type="EC" id="3.1.21.3" evidence="2"/>
<keyword evidence="3" id="KW-0175">Coiled coil</keyword>
<dbReference type="Proteomes" id="UP000230673">
    <property type="component" value="Unassembled WGS sequence"/>
</dbReference>
<keyword evidence="2" id="KW-0067">ATP-binding</keyword>
<dbReference type="EMBL" id="PEUY01000065">
    <property type="protein sequence ID" value="PIV10680.1"/>
    <property type="molecule type" value="Genomic_DNA"/>
</dbReference>
<dbReference type="PANTHER" id="PTHR30195">
    <property type="entry name" value="TYPE I SITE-SPECIFIC DEOXYRIBONUCLEASE PROTEIN SUBUNIT M AND R"/>
    <property type="match status" value="1"/>
</dbReference>
<dbReference type="SUPFAM" id="SSF52540">
    <property type="entry name" value="P-loop containing nucleoside triphosphate hydrolases"/>
    <property type="match status" value="2"/>
</dbReference>
<name>A0A2M7BVU0_9BACT</name>
<dbReference type="GO" id="GO:0003677">
    <property type="term" value="F:DNA binding"/>
    <property type="evidence" value="ECO:0007669"/>
    <property type="project" value="UniProtKB-KW"/>
</dbReference>
<dbReference type="InterPro" id="IPR004473">
    <property type="entry name" value="Restrct_endonuc_typeI_HsdR"/>
</dbReference>
<sequence>MLDLIQNFTVFEADAEKDASKYTKKMAMYHQYFGVNRAIDSTLKAVKGDKKIGVFWHTQGSGKSLSMVFYINKVKKIEELKGPTFLFLTDRNDLDQQLYKTFLRTGYPMAKQAESIKGLADKLKGAGAEIFFTTIQKFDMEEPLSTKDNIIVISDEAHRSQYAEYAGNVRNVLPHASFMGITGTPIALNNKNTQMVFGNHISQYPIDRSVEDGTTVPIYYEGRLVPLHLMNNYIDEDFDKLVEEHPYETKEFIKKKWARIEEAIGGDDRLQKIAEDIVFHFNNRSLEGKAMIVTMSRRIAAKMYQIISKMKDAPETAVVISSNKDYKDEIQKELDNKELEKKFKNPDDQLKLVIVCDMWLTGFDVPCLHTIYLDKPLKGHTLMQAIARVNRRYKDKMGGLIVDYIGVADNLKKALAIYTSDIQKQAMFPIEEIIVKMLERYNHVKEFFVDINYKDWKKLPSDKLNEIFSKAVNTILTDLRTGGIDNEKKKRFLEISSQLYKLFSLAMPHSQANAIRDDIEFFEGIRKAIIKNTLVDPIYIDKNTETAIRNLITKGIKAEKVIDIFAKQGKEKPNISILDENFLKDVKNSHLKNLTIETIRKLLNDELRRRMKTNLFRYKSLLQMLEEIIEEYENNIINSTKVIERLIELAKEIKKAQTAGEELGLTEEETAFYDALSQGKKSLKDGDLKNLVKEIVKTLRRDIAIDWTNHEIIKARIRANVRLVLLQHNISLSDVDTLIERIYEQAAYLYKDYPRLYAVEV</sequence>
<dbReference type="Pfam" id="PF18766">
    <property type="entry name" value="SWI2_SNF2"/>
    <property type="match status" value="1"/>
</dbReference>
<dbReference type="SMART" id="SM00487">
    <property type="entry name" value="DEXDc"/>
    <property type="match status" value="1"/>
</dbReference>
<dbReference type="PROSITE" id="PS51192">
    <property type="entry name" value="HELICASE_ATP_BIND_1"/>
    <property type="match status" value="1"/>
</dbReference>
<organism evidence="5 6">
    <name type="scientific">Candidatus Roizmanbacteria bacterium CG03_land_8_20_14_0_80_35_26</name>
    <dbReference type="NCBI Taxonomy" id="1974845"/>
    <lineage>
        <taxon>Bacteria</taxon>
        <taxon>Candidatus Roizmaniibacteriota</taxon>
    </lineage>
</organism>
<dbReference type="AlphaFoldDB" id="A0A2M7BVU0"/>
<evidence type="ECO:0000256" key="2">
    <source>
        <dbReference type="RuleBase" id="RU364115"/>
    </source>
</evidence>
<dbReference type="InterPro" id="IPR055180">
    <property type="entry name" value="HsdR_RecA-like_helicase_dom_2"/>
</dbReference>
<keyword evidence="2" id="KW-0238">DNA-binding</keyword>
<evidence type="ECO:0000313" key="6">
    <source>
        <dbReference type="Proteomes" id="UP000230673"/>
    </source>
</evidence>
<dbReference type="InterPro" id="IPR014001">
    <property type="entry name" value="Helicase_ATP-bd"/>
</dbReference>
<keyword evidence="1 2" id="KW-0680">Restriction system</keyword>
<feature type="domain" description="Helicase ATP-binding" evidence="4">
    <location>
        <begin position="44"/>
        <end position="203"/>
    </location>
</feature>
<proteinExistence type="inferred from homology"/>
<evidence type="ECO:0000256" key="1">
    <source>
        <dbReference type="ARBA" id="ARBA00022747"/>
    </source>
</evidence>
<evidence type="ECO:0000256" key="3">
    <source>
        <dbReference type="SAM" id="Coils"/>
    </source>
</evidence>
<dbReference type="InterPro" id="IPR027417">
    <property type="entry name" value="P-loop_NTPase"/>
</dbReference>
<dbReference type="CDD" id="cd18800">
    <property type="entry name" value="SF2_C_EcoR124I-like"/>
    <property type="match status" value="1"/>
</dbReference>
<comment type="similarity">
    <text evidence="2">Belongs to the HsdR family.</text>
</comment>
<dbReference type="GO" id="GO:0009307">
    <property type="term" value="P:DNA restriction-modification system"/>
    <property type="evidence" value="ECO:0007669"/>
    <property type="project" value="UniProtKB-KW"/>
</dbReference>
<dbReference type="InterPro" id="IPR021810">
    <property type="entry name" value="T1RH-like_C"/>
</dbReference>
<dbReference type="NCBIfam" id="TIGR00348">
    <property type="entry name" value="hsdR"/>
    <property type="match status" value="1"/>
</dbReference>
<dbReference type="GO" id="GO:0005524">
    <property type="term" value="F:ATP binding"/>
    <property type="evidence" value="ECO:0007669"/>
    <property type="project" value="UniProtKB-KW"/>
</dbReference>
<dbReference type="Gene3D" id="3.40.50.300">
    <property type="entry name" value="P-loop containing nucleotide triphosphate hydrolases"/>
    <property type="match status" value="2"/>
</dbReference>
<dbReference type="Pfam" id="PF11867">
    <property type="entry name" value="T1RH-like_C"/>
    <property type="match status" value="1"/>
</dbReference>
<reference evidence="6" key="1">
    <citation type="submission" date="2017-09" db="EMBL/GenBank/DDBJ databases">
        <title>Depth-based differentiation of microbial function through sediment-hosted aquifers and enrichment of novel symbionts in the deep terrestrial subsurface.</title>
        <authorList>
            <person name="Probst A.J."/>
            <person name="Ladd B."/>
            <person name="Jarett J.K."/>
            <person name="Geller-Mcgrath D.E."/>
            <person name="Sieber C.M.K."/>
            <person name="Emerson J.B."/>
            <person name="Anantharaman K."/>
            <person name="Thomas B.C."/>
            <person name="Malmstrom R."/>
            <person name="Stieglmeier M."/>
            <person name="Klingl A."/>
            <person name="Woyke T."/>
            <person name="Ryan C.M."/>
            <person name="Banfield J.F."/>
        </authorList>
    </citation>
    <scope>NUCLEOTIDE SEQUENCE [LARGE SCALE GENOMIC DNA]</scope>
</reference>
<keyword evidence="2" id="KW-0547">Nucleotide-binding</keyword>
<feature type="coiled-coil region" evidence="3">
    <location>
        <begin position="615"/>
        <end position="649"/>
    </location>
</feature>
<dbReference type="InterPro" id="IPR051268">
    <property type="entry name" value="Type-I_R_enzyme_R_subunit"/>
</dbReference>
<gene>
    <name evidence="5" type="ORF">COS50_04270</name>
</gene>
<protein>
    <recommendedName>
        <fullName evidence="2">Type I restriction enzyme endonuclease subunit</fullName>
        <shortName evidence="2">R protein</shortName>
        <ecNumber evidence="2">3.1.21.3</ecNumber>
    </recommendedName>
</protein>
<comment type="caution">
    <text evidence="5">The sequence shown here is derived from an EMBL/GenBank/DDBJ whole genome shotgun (WGS) entry which is preliminary data.</text>
</comment>
<dbReference type="PANTHER" id="PTHR30195:SF15">
    <property type="entry name" value="TYPE I RESTRICTION ENZYME HINDI ENDONUCLEASE SUBUNIT"/>
    <property type="match status" value="1"/>
</dbReference>
<dbReference type="GO" id="GO:0009035">
    <property type="term" value="F:type I site-specific deoxyribonuclease activity"/>
    <property type="evidence" value="ECO:0007669"/>
    <property type="project" value="UniProtKB-EC"/>
</dbReference>
<comment type="subunit">
    <text evidence="2">The type I restriction/modification system is composed of three polypeptides R, M and S.</text>
</comment>
<keyword evidence="2" id="KW-0378">Hydrolase</keyword>
<evidence type="ECO:0000259" key="4">
    <source>
        <dbReference type="PROSITE" id="PS51192"/>
    </source>
</evidence>
<dbReference type="InterPro" id="IPR040980">
    <property type="entry name" value="SWI2_SNF2"/>
</dbReference>
<evidence type="ECO:0000313" key="5">
    <source>
        <dbReference type="EMBL" id="PIV10680.1"/>
    </source>
</evidence>
<accession>A0A2M7BVU0</accession>
<comment type="function">
    <text evidence="2">Subunit R is required for both nuclease and ATPase activities, but not for modification.</text>
</comment>
<comment type="catalytic activity">
    <reaction evidence="2">
        <text>Endonucleolytic cleavage of DNA to give random double-stranded fragments with terminal 5'-phosphates, ATP is simultaneously hydrolyzed.</text>
        <dbReference type="EC" id="3.1.21.3"/>
    </reaction>
</comment>
<dbReference type="Pfam" id="PF22679">
    <property type="entry name" value="T1R_D3-like"/>
    <property type="match status" value="1"/>
</dbReference>